<dbReference type="Proteomes" id="UP000281955">
    <property type="component" value="Unassembled WGS sequence"/>
</dbReference>
<proteinExistence type="predicted"/>
<keyword evidence="1" id="KW-1133">Transmembrane helix</keyword>
<comment type="caution">
    <text evidence="2">The sequence shown here is derived from an EMBL/GenBank/DDBJ whole genome shotgun (WGS) entry which is preliminary data.</text>
</comment>
<evidence type="ECO:0000313" key="2">
    <source>
        <dbReference type="EMBL" id="RKS79976.1"/>
    </source>
</evidence>
<reference evidence="2 3" key="1">
    <citation type="submission" date="2018-10" db="EMBL/GenBank/DDBJ databases">
        <title>Genomic Encyclopedia of Archaeal and Bacterial Type Strains, Phase II (KMG-II): from individual species to whole genera.</title>
        <authorList>
            <person name="Goeker M."/>
        </authorList>
    </citation>
    <scope>NUCLEOTIDE SEQUENCE [LARGE SCALE GENOMIC DNA]</scope>
    <source>
        <strain evidence="2 3">RP-AC37</strain>
    </source>
</reference>
<keyword evidence="1" id="KW-0812">Transmembrane</keyword>
<evidence type="ECO:0000313" key="3">
    <source>
        <dbReference type="Proteomes" id="UP000281955"/>
    </source>
</evidence>
<protein>
    <submittedName>
        <fullName evidence="2">Uncharacterized protein</fullName>
    </submittedName>
</protein>
<name>A0A420XT23_9ACTN</name>
<feature type="transmembrane region" description="Helical" evidence="1">
    <location>
        <begin position="56"/>
        <end position="78"/>
    </location>
</feature>
<dbReference type="EMBL" id="RBWV01000009">
    <property type="protein sequence ID" value="RKS79976.1"/>
    <property type="molecule type" value="Genomic_DNA"/>
</dbReference>
<accession>A0A420XT23</accession>
<keyword evidence="3" id="KW-1185">Reference proteome</keyword>
<evidence type="ECO:0000256" key="1">
    <source>
        <dbReference type="SAM" id="Phobius"/>
    </source>
</evidence>
<dbReference type="AlphaFoldDB" id="A0A420XT23"/>
<sequence>MGGMAEGGAPTPWPAVVVPDDARDLEPDRRAWLREQRRARWRAALTSTRSGRSRPLALLVTLAVAVTATLGGLAAAVLPHPLPARVPLAVVSVADGRTGGLLPATALATRAGPVPSRAVRPAAVLVTGASCGCAPTVDALARAAAGVGVEVWVVAPEGARDSAVQLTRGLHPGVVVTATDTGGALRSGLDEAGAAPADGGPVLLLVRSDGVVEEELSGPALAGAVSSTGIDVTLASLTRPRPVTTASR</sequence>
<keyword evidence="1" id="KW-0472">Membrane</keyword>
<dbReference type="InParanoid" id="A0A420XT23"/>
<organism evidence="2 3">
    <name type="scientific">Motilibacter peucedani</name>
    <dbReference type="NCBI Taxonomy" id="598650"/>
    <lineage>
        <taxon>Bacteria</taxon>
        <taxon>Bacillati</taxon>
        <taxon>Actinomycetota</taxon>
        <taxon>Actinomycetes</taxon>
        <taxon>Motilibacterales</taxon>
        <taxon>Motilibacteraceae</taxon>
        <taxon>Motilibacter</taxon>
    </lineage>
</organism>
<gene>
    <name evidence="2" type="ORF">CLV35_0394</name>
</gene>